<dbReference type="InterPro" id="IPR008514">
    <property type="entry name" value="T6SS_Hcp"/>
</dbReference>
<dbReference type="AlphaFoldDB" id="A0A4U1IIQ6"/>
<dbReference type="SUPFAM" id="SSF141452">
    <property type="entry name" value="Hcp1-like"/>
    <property type="match status" value="1"/>
</dbReference>
<sequence>METSFLEIEGVKGESTASQGKDKVEILSFSHGVAMPLTAGASANARSHGRTVHQDFTFSKFLDITSPTLNLKCSGGDNIKKAELTVFQADKNDGDMVLYYKITFEDVILTNVSVSGGSGGRPIETVTFNYRKIKWSYAQQGQPSPAGKKGTAEAGWTLEENKKL</sequence>
<evidence type="ECO:0000313" key="2">
    <source>
        <dbReference type="EMBL" id="TKC93691.1"/>
    </source>
</evidence>
<organism evidence="2 3">
    <name type="scientific">Polyangium fumosum</name>
    <dbReference type="NCBI Taxonomy" id="889272"/>
    <lineage>
        <taxon>Bacteria</taxon>
        <taxon>Pseudomonadati</taxon>
        <taxon>Myxococcota</taxon>
        <taxon>Polyangia</taxon>
        <taxon>Polyangiales</taxon>
        <taxon>Polyangiaceae</taxon>
        <taxon>Polyangium</taxon>
    </lineage>
</organism>
<protein>
    <submittedName>
        <fullName evidence="2">Type VI secretion system tube protein Hcp</fullName>
    </submittedName>
</protein>
<proteinExistence type="predicted"/>
<evidence type="ECO:0000313" key="3">
    <source>
        <dbReference type="Proteomes" id="UP000309215"/>
    </source>
</evidence>
<keyword evidence="3" id="KW-1185">Reference proteome</keyword>
<dbReference type="InterPro" id="IPR053165">
    <property type="entry name" value="HSI-I_assembly_Hcp1"/>
</dbReference>
<evidence type="ECO:0000256" key="1">
    <source>
        <dbReference type="SAM" id="MobiDB-lite"/>
    </source>
</evidence>
<dbReference type="NCBIfam" id="TIGR03344">
    <property type="entry name" value="VI_effect_Hcp1"/>
    <property type="match status" value="1"/>
</dbReference>
<feature type="region of interest" description="Disordered" evidence="1">
    <location>
        <begin position="140"/>
        <end position="164"/>
    </location>
</feature>
<dbReference type="Proteomes" id="UP000309215">
    <property type="component" value="Unassembled WGS sequence"/>
</dbReference>
<dbReference type="PANTHER" id="PTHR36152">
    <property type="entry name" value="CYTOPLASMIC PROTEIN-RELATED"/>
    <property type="match status" value="1"/>
</dbReference>
<reference evidence="2 3" key="1">
    <citation type="submission" date="2019-04" db="EMBL/GenBank/DDBJ databases">
        <authorList>
            <person name="Li Y."/>
            <person name="Wang J."/>
        </authorList>
    </citation>
    <scope>NUCLEOTIDE SEQUENCE [LARGE SCALE GENOMIC DNA]</scope>
    <source>
        <strain evidence="2 3">DSM 14668</strain>
    </source>
</reference>
<comment type="caution">
    <text evidence="2">The sequence shown here is derived from an EMBL/GenBank/DDBJ whole genome shotgun (WGS) entry which is preliminary data.</text>
</comment>
<dbReference type="Gene3D" id="2.30.110.20">
    <property type="entry name" value="Hcp1-like"/>
    <property type="match status" value="1"/>
</dbReference>
<dbReference type="InterPro" id="IPR036624">
    <property type="entry name" value="Hcp1-lik_sf"/>
</dbReference>
<gene>
    <name evidence="2" type="ORF">E8A74_49140</name>
</gene>
<dbReference type="EMBL" id="SSMQ01000117">
    <property type="protein sequence ID" value="TKC93691.1"/>
    <property type="molecule type" value="Genomic_DNA"/>
</dbReference>
<accession>A0A4U1IIQ6</accession>
<name>A0A4U1IIQ6_9BACT</name>
<dbReference type="RefSeq" id="WP_136936134.1">
    <property type="nucleotide sequence ID" value="NZ_SSMQ01000117.1"/>
</dbReference>
<dbReference type="PANTHER" id="PTHR36152:SF5">
    <property type="entry name" value="PROTEIN HCP1"/>
    <property type="match status" value="1"/>
</dbReference>
<dbReference type="Pfam" id="PF05638">
    <property type="entry name" value="T6SS_HCP"/>
    <property type="match status" value="1"/>
</dbReference>
<dbReference type="OrthoDB" id="5066999at2"/>